<dbReference type="SUPFAM" id="SSF56300">
    <property type="entry name" value="Metallo-dependent phosphatases"/>
    <property type="match status" value="1"/>
</dbReference>
<dbReference type="Pfam" id="PF09587">
    <property type="entry name" value="PGA_cap"/>
    <property type="match status" value="1"/>
</dbReference>
<accession>A0A317DPJ3</accession>
<dbReference type="InterPro" id="IPR019079">
    <property type="entry name" value="Capsule_synth_CapA"/>
</dbReference>
<dbReference type="EMBL" id="QGKS01000218">
    <property type="protein sequence ID" value="PWR14723.1"/>
    <property type="molecule type" value="Genomic_DNA"/>
</dbReference>
<comment type="similarity">
    <text evidence="1">Belongs to the CapA family.</text>
</comment>
<dbReference type="PANTHER" id="PTHR33393:SF13">
    <property type="entry name" value="PGA BIOSYNTHESIS PROTEIN CAPA"/>
    <property type="match status" value="1"/>
</dbReference>
<protein>
    <recommendedName>
        <fullName evidence="2">Capsule synthesis protein CapA domain-containing protein</fullName>
    </recommendedName>
</protein>
<gene>
    <name evidence="3" type="ORF">DKT69_14765</name>
</gene>
<sequence>MRNFQPTSAKQTRIRRVSRTLPTVKWSRLSVALGTTLALTACDTASTPPAHSATVAASRSPAGAAEITLAFAGDVQFADRTARLLSNPATAFGAISSTLSAADVAMVNLETAVTTRGTPEPKQFHFRAPVSAYDALKAAGIDVVTIANNHTLDYGRVGLADTVDAAKAARFPTVGAGDNAAAAFAPWITEIRGTKIAFLGFSQVFELWTSWKATDNQAGIAMARDLPRAVAAVQAARKQADVVVVYMHWGQEGDSCPTAEARALAGELATAGANIIVGAHAHLLLGDGRIGNTFVQYGLGNFLWRSDDAYSNDTGVLKVALHGSAVEKAELVPALISRQTGQPELARGKDATRISQKYNNLRACAGLAATGSASAQPGG</sequence>
<dbReference type="InterPro" id="IPR052169">
    <property type="entry name" value="CW_Biosynth-Accessory"/>
</dbReference>
<dbReference type="Proteomes" id="UP000246050">
    <property type="component" value="Unassembled WGS sequence"/>
</dbReference>
<evidence type="ECO:0000256" key="1">
    <source>
        <dbReference type="ARBA" id="ARBA00005662"/>
    </source>
</evidence>
<evidence type="ECO:0000313" key="3">
    <source>
        <dbReference type="EMBL" id="PWR14723.1"/>
    </source>
</evidence>
<dbReference type="SMART" id="SM00854">
    <property type="entry name" value="PGA_cap"/>
    <property type="match status" value="1"/>
</dbReference>
<dbReference type="CDD" id="cd07381">
    <property type="entry name" value="MPP_CapA"/>
    <property type="match status" value="1"/>
</dbReference>
<dbReference type="PANTHER" id="PTHR33393">
    <property type="entry name" value="POLYGLUTAMINE SYNTHESIS ACCESSORY PROTEIN RV0574C-RELATED"/>
    <property type="match status" value="1"/>
</dbReference>
<feature type="domain" description="Capsule synthesis protein CapA" evidence="2">
    <location>
        <begin position="68"/>
        <end position="306"/>
    </location>
</feature>
<evidence type="ECO:0000313" key="4">
    <source>
        <dbReference type="Proteomes" id="UP000246050"/>
    </source>
</evidence>
<comment type="caution">
    <text evidence="3">The sequence shown here is derived from an EMBL/GenBank/DDBJ whole genome shotgun (WGS) entry which is preliminary data.</text>
</comment>
<name>A0A317DPJ3_9ACTN</name>
<evidence type="ECO:0000259" key="2">
    <source>
        <dbReference type="SMART" id="SM00854"/>
    </source>
</evidence>
<dbReference type="AlphaFoldDB" id="A0A317DPJ3"/>
<organism evidence="3 4">
    <name type="scientific">Micromonospora sicca</name>
    <dbReference type="NCBI Taxonomy" id="2202420"/>
    <lineage>
        <taxon>Bacteria</taxon>
        <taxon>Bacillati</taxon>
        <taxon>Actinomycetota</taxon>
        <taxon>Actinomycetes</taxon>
        <taxon>Micromonosporales</taxon>
        <taxon>Micromonosporaceae</taxon>
        <taxon>Micromonospora</taxon>
    </lineage>
</organism>
<proteinExistence type="inferred from homology"/>
<dbReference type="InterPro" id="IPR029052">
    <property type="entry name" value="Metallo-depent_PP-like"/>
</dbReference>
<dbReference type="Gene3D" id="3.60.21.10">
    <property type="match status" value="1"/>
</dbReference>
<reference evidence="3 4" key="1">
    <citation type="submission" date="2018-05" db="EMBL/GenBank/DDBJ databases">
        <title>Micromonosporas from Atacama Desert.</title>
        <authorList>
            <person name="Carro L."/>
            <person name="Golinska P."/>
            <person name="Klenk H.-P."/>
            <person name="Goodfellow M."/>
        </authorList>
    </citation>
    <scope>NUCLEOTIDE SEQUENCE [LARGE SCALE GENOMIC DNA]</scope>
    <source>
        <strain evidence="3 4">4G51</strain>
    </source>
</reference>